<comment type="similarity">
    <text evidence="1">Belongs to the metallo-dependent hydrolases superfamily.</text>
</comment>
<dbReference type="PANTHER" id="PTHR43569:SF2">
    <property type="entry name" value="AMIDOHYDROLASE-RELATED DOMAIN-CONTAINING PROTEIN"/>
    <property type="match status" value="1"/>
</dbReference>
<dbReference type="AlphaFoldDB" id="A0A4R8UJR2"/>
<accession>A0A4R8UJR2</accession>
<dbReference type="GO" id="GO:0016787">
    <property type="term" value="F:hydrolase activity"/>
    <property type="evidence" value="ECO:0007669"/>
    <property type="project" value="UniProtKB-KW"/>
</dbReference>
<evidence type="ECO:0000259" key="3">
    <source>
        <dbReference type="Pfam" id="PF04909"/>
    </source>
</evidence>
<dbReference type="InterPro" id="IPR032466">
    <property type="entry name" value="Metal_Hydrolase"/>
</dbReference>
<organism evidence="4 5">
    <name type="scientific">Cryobacterium tagatosivorans</name>
    <dbReference type="NCBI Taxonomy" id="1259199"/>
    <lineage>
        <taxon>Bacteria</taxon>
        <taxon>Bacillati</taxon>
        <taxon>Actinomycetota</taxon>
        <taxon>Actinomycetes</taxon>
        <taxon>Micrococcales</taxon>
        <taxon>Microbacteriaceae</taxon>
        <taxon>Cryobacterium</taxon>
    </lineage>
</organism>
<feature type="domain" description="Amidohydrolase-related" evidence="3">
    <location>
        <begin position="8"/>
        <end position="280"/>
    </location>
</feature>
<evidence type="ECO:0000313" key="4">
    <source>
        <dbReference type="EMBL" id="TFB55957.1"/>
    </source>
</evidence>
<dbReference type="SUPFAM" id="SSF51556">
    <property type="entry name" value="Metallo-dependent hydrolases"/>
    <property type="match status" value="1"/>
</dbReference>
<dbReference type="Gene3D" id="3.20.20.140">
    <property type="entry name" value="Metal-dependent hydrolases"/>
    <property type="match status" value="1"/>
</dbReference>
<protein>
    <submittedName>
        <fullName evidence="4">Hydrolase</fullName>
    </submittedName>
</protein>
<proteinExistence type="inferred from homology"/>
<dbReference type="RefSeq" id="WP_134487454.1">
    <property type="nucleotide sequence ID" value="NZ_SOEZ01000010.1"/>
</dbReference>
<dbReference type="PANTHER" id="PTHR43569">
    <property type="entry name" value="AMIDOHYDROLASE"/>
    <property type="match status" value="1"/>
</dbReference>
<dbReference type="InterPro" id="IPR052350">
    <property type="entry name" value="Metallo-dep_Lactonases"/>
</dbReference>
<dbReference type="InterPro" id="IPR006680">
    <property type="entry name" value="Amidohydro-rel"/>
</dbReference>
<keyword evidence="5" id="KW-1185">Reference proteome</keyword>
<keyword evidence="4" id="KW-0378">Hydrolase</keyword>
<evidence type="ECO:0000313" key="5">
    <source>
        <dbReference type="Proteomes" id="UP000297866"/>
    </source>
</evidence>
<dbReference type="Proteomes" id="UP000297866">
    <property type="component" value="Unassembled WGS sequence"/>
</dbReference>
<evidence type="ECO:0000256" key="2">
    <source>
        <dbReference type="SAM" id="MobiDB-lite"/>
    </source>
</evidence>
<gene>
    <name evidence="4" type="ORF">E3O23_01840</name>
</gene>
<comment type="caution">
    <text evidence="4">The sequence shown here is derived from an EMBL/GenBank/DDBJ whole genome shotgun (WGS) entry which is preliminary data.</text>
</comment>
<name>A0A4R8UJR2_9MICO</name>
<reference evidence="4 5" key="1">
    <citation type="submission" date="2019-03" db="EMBL/GenBank/DDBJ databases">
        <title>Genomics of glacier-inhabiting Cryobacterium strains.</title>
        <authorList>
            <person name="Liu Q."/>
            <person name="Xin Y.-H."/>
        </authorList>
    </citation>
    <scope>NUCLEOTIDE SEQUENCE [LARGE SCALE GENOMIC DNA]</scope>
    <source>
        <strain evidence="4 5">Sr47</strain>
    </source>
</reference>
<dbReference type="OrthoDB" id="5450317at2"/>
<dbReference type="EMBL" id="SOEZ01000010">
    <property type="protein sequence ID" value="TFB55957.1"/>
    <property type="molecule type" value="Genomic_DNA"/>
</dbReference>
<feature type="region of interest" description="Disordered" evidence="2">
    <location>
        <begin position="283"/>
        <end position="307"/>
    </location>
</feature>
<dbReference type="Pfam" id="PF04909">
    <property type="entry name" value="Amidohydro_2"/>
    <property type="match status" value="1"/>
</dbReference>
<sequence>MSAGIRRIDAHLHLWDLDVSEYAWLGPESGELHASWTPGQAAAELDRAGMAGAVLVQAEDSRVDTQFLLDVAADHPWVLGVVGWIQLDDPVAAGLDLDRWLMQPAFRGVRHLINDDPREDFLDRGAVRASLRELANRGLPFDIHDAWPRHLGQAERLARDLPGLTLVIDHLAKPPRGRDGFEAWRTGLAGVAAHPNTVAKISGLGFAGTPITVAALRPAWDTALELFGPGRLMYGGDWPLTVPKGGYQRTWRVVSELVGELAPAEQASILSGTATRVYGLPEGPSPVPDHANDHTKGTACFSESTLS</sequence>
<evidence type="ECO:0000256" key="1">
    <source>
        <dbReference type="ARBA" id="ARBA00038310"/>
    </source>
</evidence>